<evidence type="ECO:0000259" key="9">
    <source>
        <dbReference type="PROSITE" id="PS51195"/>
    </source>
</evidence>
<keyword evidence="4" id="KW-0067">ATP-binding</keyword>
<accession>A0ABW5TRD9</accession>
<keyword evidence="1" id="KW-0547">Nucleotide-binding</keyword>
<keyword evidence="11" id="KW-1185">Reference proteome</keyword>
<dbReference type="SMART" id="SM00487">
    <property type="entry name" value="DEXDc"/>
    <property type="match status" value="1"/>
</dbReference>
<dbReference type="PROSITE" id="PS51192">
    <property type="entry name" value="HELICASE_ATP_BIND_1"/>
    <property type="match status" value="1"/>
</dbReference>
<dbReference type="CDD" id="cd18787">
    <property type="entry name" value="SF2_C_DEAD"/>
    <property type="match status" value="1"/>
</dbReference>
<organism evidence="10 11">
    <name type="scientific">Pedobacter alpinus</name>
    <dbReference type="NCBI Taxonomy" id="1590643"/>
    <lineage>
        <taxon>Bacteria</taxon>
        <taxon>Pseudomonadati</taxon>
        <taxon>Bacteroidota</taxon>
        <taxon>Sphingobacteriia</taxon>
        <taxon>Sphingobacteriales</taxon>
        <taxon>Sphingobacteriaceae</taxon>
        <taxon>Pedobacter</taxon>
    </lineage>
</organism>
<dbReference type="InterPro" id="IPR014014">
    <property type="entry name" value="RNA_helicase_DEAD_Q_motif"/>
</dbReference>
<gene>
    <name evidence="10" type="ORF">ACFSSE_09015</name>
</gene>
<evidence type="ECO:0000256" key="3">
    <source>
        <dbReference type="ARBA" id="ARBA00022806"/>
    </source>
</evidence>
<dbReference type="PANTHER" id="PTHR47959:SF13">
    <property type="entry name" value="ATP-DEPENDENT RNA HELICASE RHLE"/>
    <property type="match status" value="1"/>
</dbReference>
<dbReference type="PROSITE" id="PS51195">
    <property type="entry name" value="Q_MOTIF"/>
    <property type="match status" value="1"/>
</dbReference>
<dbReference type="SUPFAM" id="SSF52540">
    <property type="entry name" value="P-loop containing nucleoside triphosphate hydrolases"/>
    <property type="match status" value="1"/>
</dbReference>
<dbReference type="InterPro" id="IPR044742">
    <property type="entry name" value="DEAD/DEAH_RhlB"/>
</dbReference>
<dbReference type="InterPro" id="IPR011545">
    <property type="entry name" value="DEAD/DEAH_box_helicase_dom"/>
</dbReference>
<dbReference type="PROSITE" id="PS51194">
    <property type="entry name" value="HELICASE_CTER"/>
    <property type="match status" value="1"/>
</dbReference>
<evidence type="ECO:0000313" key="11">
    <source>
        <dbReference type="Proteomes" id="UP001597546"/>
    </source>
</evidence>
<dbReference type="Proteomes" id="UP001597546">
    <property type="component" value="Unassembled WGS sequence"/>
</dbReference>
<evidence type="ECO:0000256" key="6">
    <source>
        <dbReference type="PROSITE-ProRule" id="PRU00552"/>
    </source>
</evidence>
<evidence type="ECO:0000313" key="10">
    <source>
        <dbReference type="EMBL" id="MFD2731846.1"/>
    </source>
</evidence>
<dbReference type="GO" id="GO:0004386">
    <property type="term" value="F:helicase activity"/>
    <property type="evidence" value="ECO:0007669"/>
    <property type="project" value="UniProtKB-KW"/>
</dbReference>
<comment type="caution">
    <text evidence="10">The sequence shown here is derived from an EMBL/GenBank/DDBJ whole genome shotgun (WGS) entry which is preliminary data.</text>
</comment>
<dbReference type="Pfam" id="PF00271">
    <property type="entry name" value="Helicase_C"/>
    <property type="match status" value="1"/>
</dbReference>
<reference evidence="11" key="1">
    <citation type="journal article" date="2019" name="Int. J. Syst. Evol. Microbiol.">
        <title>The Global Catalogue of Microorganisms (GCM) 10K type strain sequencing project: providing services to taxonomists for standard genome sequencing and annotation.</title>
        <authorList>
            <consortium name="The Broad Institute Genomics Platform"/>
            <consortium name="The Broad Institute Genome Sequencing Center for Infectious Disease"/>
            <person name="Wu L."/>
            <person name="Ma J."/>
        </authorList>
    </citation>
    <scope>NUCLEOTIDE SEQUENCE [LARGE SCALE GENOMIC DNA]</scope>
    <source>
        <strain evidence="11">KCTC 42456</strain>
    </source>
</reference>
<dbReference type="InterPro" id="IPR001650">
    <property type="entry name" value="Helicase_C-like"/>
</dbReference>
<dbReference type="Gene3D" id="3.40.50.300">
    <property type="entry name" value="P-loop containing nucleotide triphosphate hydrolases"/>
    <property type="match status" value="2"/>
</dbReference>
<feature type="short sequence motif" description="Q motif" evidence="6">
    <location>
        <begin position="1"/>
        <end position="29"/>
    </location>
</feature>
<dbReference type="EMBL" id="JBHULV010000028">
    <property type="protein sequence ID" value="MFD2731846.1"/>
    <property type="molecule type" value="Genomic_DNA"/>
</dbReference>
<dbReference type="InterPro" id="IPR014001">
    <property type="entry name" value="Helicase_ATP-bd"/>
</dbReference>
<comment type="similarity">
    <text evidence="5">Belongs to the DEAD box helicase family.</text>
</comment>
<dbReference type="InterPro" id="IPR050079">
    <property type="entry name" value="DEAD_box_RNA_helicase"/>
</dbReference>
<dbReference type="PANTHER" id="PTHR47959">
    <property type="entry name" value="ATP-DEPENDENT RNA HELICASE RHLE-RELATED"/>
    <property type="match status" value="1"/>
</dbReference>
<feature type="domain" description="Helicase ATP-binding" evidence="7">
    <location>
        <begin position="32"/>
        <end position="207"/>
    </location>
</feature>
<dbReference type="Pfam" id="PF00270">
    <property type="entry name" value="DEAD"/>
    <property type="match status" value="1"/>
</dbReference>
<dbReference type="GO" id="GO:0016787">
    <property type="term" value="F:hydrolase activity"/>
    <property type="evidence" value="ECO:0007669"/>
    <property type="project" value="UniProtKB-KW"/>
</dbReference>
<evidence type="ECO:0000259" key="8">
    <source>
        <dbReference type="PROSITE" id="PS51194"/>
    </source>
</evidence>
<dbReference type="CDD" id="cd00268">
    <property type="entry name" value="DEADc"/>
    <property type="match status" value="1"/>
</dbReference>
<keyword evidence="2 10" id="KW-0378">Hydrolase</keyword>
<feature type="domain" description="Helicase C-terminal" evidence="8">
    <location>
        <begin position="230"/>
        <end position="378"/>
    </location>
</feature>
<proteinExistence type="inferred from homology"/>
<dbReference type="SMART" id="SM00490">
    <property type="entry name" value="HELICc"/>
    <property type="match status" value="1"/>
</dbReference>
<evidence type="ECO:0000256" key="5">
    <source>
        <dbReference type="ARBA" id="ARBA00038437"/>
    </source>
</evidence>
<dbReference type="RefSeq" id="WP_379043412.1">
    <property type="nucleotide sequence ID" value="NZ_JBHSKW010000032.1"/>
</dbReference>
<evidence type="ECO:0000256" key="4">
    <source>
        <dbReference type="ARBA" id="ARBA00022840"/>
    </source>
</evidence>
<dbReference type="InterPro" id="IPR027417">
    <property type="entry name" value="P-loop_NTPase"/>
</dbReference>
<name>A0ABW5TRD9_9SPHI</name>
<sequence length="410" mass="46888">MKFSKYHIVPELKKSLDDLGFKKPTDIQFKSIPQILSGQDILAIAQTGTGKTAAFAIPLISMLQQNKHREPEQNVKAVVMVPTRELAMQIEQVFKELGQYTDVETISLIGGVDIEPQVEKLRRGVDVLIATPGRISDLVHKGHLNLKKIDFLVLDEADHMLNKGFYNDIKHILQFLPRRRQTLFFSATIDENIKDLAYALVSKPVRIQISPKDPVSKNVDHAVAYVAMDDKRFFLERIVKEHPDQKILVFVRTKVRAERVFKAMERVNIVTATLHGDKEQEDRFKVLDDFREGRVKILVATDVSARGLDVKGVEYVINYDLPDVAENYVHRVGRTGRGNNRGTAISFCSEEEKPILEEIETYLTQPIKLMSIKKTEYEETLAISEGHQNDWQSLINENEAMSKQKKKKRK</sequence>
<evidence type="ECO:0000256" key="2">
    <source>
        <dbReference type="ARBA" id="ARBA00022801"/>
    </source>
</evidence>
<dbReference type="EC" id="3.6.4.-" evidence="10"/>
<evidence type="ECO:0000256" key="1">
    <source>
        <dbReference type="ARBA" id="ARBA00022741"/>
    </source>
</evidence>
<keyword evidence="3 10" id="KW-0347">Helicase</keyword>
<protein>
    <submittedName>
        <fullName evidence="10">DEAD/DEAH box helicase</fullName>
        <ecNumber evidence="10">3.6.4.-</ecNumber>
    </submittedName>
</protein>
<evidence type="ECO:0000259" key="7">
    <source>
        <dbReference type="PROSITE" id="PS51192"/>
    </source>
</evidence>
<feature type="domain" description="DEAD-box RNA helicase Q" evidence="9">
    <location>
        <begin position="1"/>
        <end position="29"/>
    </location>
</feature>